<feature type="non-terminal residue" evidence="1">
    <location>
        <position position="143"/>
    </location>
</feature>
<organism evidence="1">
    <name type="scientific">Arion vulgaris</name>
    <dbReference type="NCBI Taxonomy" id="1028688"/>
    <lineage>
        <taxon>Eukaryota</taxon>
        <taxon>Metazoa</taxon>
        <taxon>Spiralia</taxon>
        <taxon>Lophotrochozoa</taxon>
        <taxon>Mollusca</taxon>
        <taxon>Gastropoda</taxon>
        <taxon>Heterobranchia</taxon>
        <taxon>Euthyneura</taxon>
        <taxon>Panpulmonata</taxon>
        <taxon>Eupulmonata</taxon>
        <taxon>Stylommatophora</taxon>
        <taxon>Helicina</taxon>
        <taxon>Arionoidea</taxon>
        <taxon>Arionidae</taxon>
        <taxon>Arion</taxon>
    </lineage>
</organism>
<accession>A0A0B6YX49</accession>
<gene>
    <name evidence="1" type="primary">ORF39000</name>
</gene>
<evidence type="ECO:0000313" key="1">
    <source>
        <dbReference type="EMBL" id="CEK60296.1"/>
    </source>
</evidence>
<dbReference type="AlphaFoldDB" id="A0A0B6YX49"/>
<sequence>MKDYVIKEMKQDLLPEKSHRTVLPPTKFIASSESSRVSSLVPDLRIFHEEQINRLSKIKHSNQLEQRLGWTLTDSGGNLSSGGSLDRRMVLPKTSLIDGNSQRKVVLPQGKSKSRMSTEAEEELEFQKLKLRYMQNNIEFVNA</sequence>
<dbReference type="EMBL" id="HACG01013431">
    <property type="protein sequence ID" value="CEK60296.1"/>
    <property type="molecule type" value="Transcribed_RNA"/>
</dbReference>
<reference evidence="1" key="1">
    <citation type="submission" date="2014-12" db="EMBL/GenBank/DDBJ databases">
        <title>Insight into the proteome of Arion vulgaris.</title>
        <authorList>
            <person name="Aradska J."/>
            <person name="Bulat T."/>
            <person name="Smidak R."/>
            <person name="Sarate P."/>
            <person name="Gangsoo J."/>
            <person name="Sialana F."/>
            <person name="Bilban M."/>
            <person name="Lubec G."/>
        </authorList>
    </citation>
    <scope>NUCLEOTIDE SEQUENCE</scope>
    <source>
        <tissue evidence="1">Skin</tissue>
    </source>
</reference>
<name>A0A0B6YX49_9EUPU</name>
<protein>
    <submittedName>
        <fullName evidence="1">Uncharacterized protein</fullName>
    </submittedName>
</protein>
<proteinExistence type="predicted"/>